<proteinExistence type="predicted"/>
<dbReference type="EMBL" id="JAMFMB010000009">
    <property type="protein sequence ID" value="MCL6283633.1"/>
    <property type="molecule type" value="Genomic_DNA"/>
</dbReference>
<feature type="chain" id="PRO_5045563171" description="DUF4156 domain-containing protein" evidence="1">
    <location>
        <begin position="19"/>
        <end position="107"/>
    </location>
</feature>
<protein>
    <recommendedName>
        <fullName evidence="4">DUF4156 domain-containing protein</fullName>
    </recommendedName>
</protein>
<comment type="caution">
    <text evidence="2">The sequence shown here is derived from an EMBL/GenBank/DDBJ whole genome shotgun (WGS) entry which is preliminary data.</text>
</comment>
<reference evidence="2" key="1">
    <citation type="submission" date="2022-05" db="EMBL/GenBank/DDBJ databases">
        <authorList>
            <person name="Park J.-S."/>
        </authorList>
    </citation>
    <scope>NUCLEOTIDE SEQUENCE</scope>
    <source>
        <strain evidence="2">2012CJ41-6</strain>
    </source>
</reference>
<evidence type="ECO:0008006" key="4">
    <source>
        <dbReference type="Google" id="ProtNLM"/>
    </source>
</evidence>
<keyword evidence="3" id="KW-1185">Reference proteome</keyword>
<evidence type="ECO:0000313" key="2">
    <source>
        <dbReference type="EMBL" id="MCL6283633.1"/>
    </source>
</evidence>
<evidence type="ECO:0000256" key="1">
    <source>
        <dbReference type="SAM" id="SignalP"/>
    </source>
</evidence>
<dbReference type="PROSITE" id="PS51257">
    <property type="entry name" value="PROKAR_LIPOPROTEIN"/>
    <property type="match status" value="1"/>
</dbReference>
<sequence>MKKAIAAILLTATVAACTEPVIQTGASYPAVAPEQVKVSFAATPNCTNAQEIGLIPQVGSNKYSQTRAINEIKRQAASRGANLVLLETRATSLLGDMLIDAEMYRCM</sequence>
<dbReference type="Proteomes" id="UP001203880">
    <property type="component" value="Unassembled WGS sequence"/>
</dbReference>
<organism evidence="2 3">
    <name type="scientific">Ruegeria spongiae</name>
    <dbReference type="NCBI Taxonomy" id="2942209"/>
    <lineage>
        <taxon>Bacteria</taxon>
        <taxon>Pseudomonadati</taxon>
        <taxon>Pseudomonadota</taxon>
        <taxon>Alphaproteobacteria</taxon>
        <taxon>Rhodobacterales</taxon>
        <taxon>Roseobacteraceae</taxon>
        <taxon>Ruegeria</taxon>
    </lineage>
</organism>
<accession>A0ABT0Q392</accession>
<gene>
    <name evidence="2" type="ORF">M3P21_08825</name>
</gene>
<name>A0ABT0Q392_9RHOB</name>
<dbReference type="RefSeq" id="WP_249709015.1">
    <property type="nucleotide sequence ID" value="NZ_JAMFMB010000009.1"/>
</dbReference>
<keyword evidence="1" id="KW-0732">Signal</keyword>
<feature type="signal peptide" evidence="1">
    <location>
        <begin position="1"/>
        <end position="18"/>
    </location>
</feature>
<evidence type="ECO:0000313" key="3">
    <source>
        <dbReference type="Proteomes" id="UP001203880"/>
    </source>
</evidence>